<dbReference type="FunFam" id="1.25.40.420:FF:000001">
    <property type="entry name" value="Kelch-like family member 12"/>
    <property type="match status" value="1"/>
</dbReference>
<feature type="domain" description="BTB" evidence="3">
    <location>
        <begin position="56"/>
        <end position="123"/>
    </location>
</feature>
<dbReference type="EMBL" id="JAFBMS010000286">
    <property type="protein sequence ID" value="KAG9331822.1"/>
    <property type="molecule type" value="Genomic_DNA"/>
</dbReference>
<dbReference type="SMART" id="SM00875">
    <property type="entry name" value="BACK"/>
    <property type="match status" value="1"/>
</dbReference>
<keyword evidence="1" id="KW-0880">Kelch repeat</keyword>
<evidence type="ECO:0000256" key="1">
    <source>
        <dbReference type="ARBA" id="ARBA00022441"/>
    </source>
</evidence>
<dbReference type="InterPro" id="IPR011333">
    <property type="entry name" value="SKP1/BTB/POZ_sf"/>
</dbReference>
<keyword evidence="5" id="KW-1185">Reference proteome</keyword>
<dbReference type="InterPro" id="IPR006652">
    <property type="entry name" value="Kelch_1"/>
</dbReference>
<dbReference type="CDD" id="cd18450">
    <property type="entry name" value="BACK_KLHL10"/>
    <property type="match status" value="1"/>
</dbReference>
<dbReference type="PANTHER" id="PTHR24412">
    <property type="entry name" value="KELCH PROTEIN"/>
    <property type="match status" value="1"/>
</dbReference>
<dbReference type="InterPro" id="IPR000210">
    <property type="entry name" value="BTB/POZ_dom"/>
</dbReference>
<dbReference type="Pfam" id="PF07707">
    <property type="entry name" value="BACK"/>
    <property type="match status" value="1"/>
</dbReference>
<dbReference type="Gene3D" id="2.120.10.80">
    <property type="entry name" value="Kelch-type beta propeller"/>
    <property type="match status" value="1"/>
</dbReference>
<keyword evidence="2" id="KW-0677">Repeat</keyword>
<name>A0A8T2N2B3_9TELE</name>
<evidence type="ECO:0000313" key="4">
    <source>
        <dbReference type="EMBL" id="KAG9331822.1"/>
    </source>
</evidence>
<evidence type="ECO:0000259" key="3">
    <source>
        <dbReference type="PROSITE" id="PS50097"/>
    </source>
</evidence>
<dbReference type="Pfam" id="PF01344">
    <property type="entry name" value="Kelch_1"/>
    <property type="match status" value="5"/>
</dbReference>
<dbReference type="PIRSF" id="PIRSF037037">
    <property type="entry name" value="Kelch-like_protein_gigaxonin"/>
    <property type="match status" value="1"/>
</dbReference>
<evidence type="ECO:0000313" key="5">
    <source>
        <dbReference type="Proteomes" id="UP000824540"/>
    </source>
</evidence>
<dbReference type="OrthoDB" id="191037at2759"/>
<evidence type="ECO:0000256" key="2">
    <source>
        <dbReference type="ARBA" id="ARBA00022737"/>
    </source>
</evidence>
<accession>A0A8T2N2B3</accession>
<dbReference type="SMART" id="SM00225">
    <property type="entry name" value="BTB"/>
    <property type="match status" value="1"/>
</dbReference>
<dbReference type="InterPro" id="IPR015915">
    <property type="entry name" value="Kelch-typ_b-propeller"/>
</dbReference>
<dbReference type="SMART" id="SM00612">
    <property type="entry name" value="Kelch"/>
    <property type="match status" value="6"/>
</dbReference>
<dbReference type="InterPro" id="IPR017096">
    <property type="entry name" value="BTB-kelch_protein"/>
</dbReference>
<dbReference type="PROSITE" id="PS50097">
    <property type="entry name" value="BTB"/>
    <property type="match status" value="1"/>
</dbReference>
<gene>
    <name evidence="4" type="ORF">JZ751_016943</name>
</gene>
<dbReference type="PANTHER" id="PTHR24412:SF172">
    <property type="entry name" value="KELCH-LIKE PROTEIN 10"/>
    <property type="match status" value="1"/>
</dbReference>
<dbReference type="AlphaFoldDB" id="A0A8T2N2B3"/>
<dbReference type="SUPFAM" id="SSF54695">
    <property type="entry name" value="POZ domain"/>
    <property type="match status" value="1"/>
</dbReference>
<sequence length="603" mass="67817">MAETWFLNREAIRDLSTLGGLAFRAVKNSEEEQSRVNPIPMDYTVLNKLRLEGKLCDVVIEVEGTKFQAHKAILCACSPYFRTLFTDTCDSAGRQEYSILGVRPDVMRLFIEHIYEHTLTVTEDNVTPLLKAAKEFSFLGVAQACIDFLKAQLCPKNCIGIWNAAESQLCPDLRHCAFRFILHNFEEVGRSSAEFLDLSLTQLCDIIGDDELNVRQEDVVFDLLLRWIEHSPSEREPCISALLPQVRLAFLDPDYFLHNIMENPLVKENSECWPMVVNARRFLQTRLVTRVFSSSPHHCPRLPNSVLLAIGGWSDRSPTNTVESYDVRANCWVNVTQEQESPRAYHGAVYLKGFVYCIGGRNEVEFFSSVRRFDPLTLTWHEAAPMHLRRCYVSAVALDGWIYAMGGFDGHIGHSSAERYEPDTNQWSLIQPMHEHRSDASATTLDGKIYICGGFNGEECISTAECYSPQTDQWTMITPMGSRRSGLGVIAYGKEVYVVGGFDGITRLRSVGAYNPLTNSWRLVPSAPSTCSNFGIALLEDRLFTVGGLETFNTADCAQCYDRKTGQWSKVERMVFARGALSCCVVMGLPNTTQYAAPRDSKS</sequence>
<dbReference type="Gene3D" id="3.30.710.10">
    <property type="entry name" value="Potassium Channel Kv1.1, Chain A"/>
    <property type="match status" value="1"/>
</dbReference>
<dbReference type="InterPro" id="IPR011705">
    <property type="entry name" value="BACK"/>
</dbReference>
<organism evidence="4 5">
    <name type="scientific">Albula glossodonta</name>
    <name type="common">roundjaw bonefish</name>
    <dbReference type="NCBI Taxonomy" id="121402"/>
    <lineage>
        <taxon>Eukaryota</taxon>
        <taxon>Metazoa</taxon>
        <taxon>Chordata</taxon>
        <taxon>Craniata</taxon>
        <taxon>Vertebrata</taxon>
        <taxon>Euteleostomi</taxon>
        <taxon>Actinopterygii</taxon>
        <taxon>Neopterygii</taxon>
        <taxon>Teleostei</taxon>
        <taxon>Albuliformes</taxon>
        <taxon>Albulidae</taxon>
        <taxon>Albula</taxon>
    </lineage>
</organism>
<dbReference type="Proteomes" id="UP000824540">
    <property type="component" value="Unassembled WGS sequence"/>
</dbReference>
<dbReference type="SUPFAM" id="SSF117281">
    <property type="entry name" value="Kelch motif"/>
    <property type="match status" value="1"/>
</dbReference>
<dbReference type="Gene3D" id="1.25.40.420">
    <property type="match status" value="1"/>
</dbReference>
<reference evidence="4" key="1">
    <citation type="thesis" date="2021" institute="BYU ScholarsArchive" country="Provo, UT, USA">
        <title>Applications of and Algorithms for Genome Assembly and Genomic Analyses with an Emphasis on Marine Teleosts.</title>
        <authorList>
            <person name="Pickett B.D."/>
        </authorList>
    </citation>
    <scope>NUCLEOTIDE SEQUENCE</scope>
    <source>
        <strain evidence="4">HI-2016</strain>
    </source>
</reference>
<dbReference type="Pfam" id="PF00651">
    <property type="entry name" value="BTB"/>
    <property type="match status" value="1"/>
</dbReference>
<proteinExistence type="predicted"/>
<protein>
    <recommendedName>
        <fullName evidence="3">BTB domain-containing protein</fullName>
    </recommendedName>
</protein>
<comment type="caution">
    <text evidence="4">The sequence shown here is derived from an EMBL/GenBank/DDBJ whole genome shotgun (WGS) entry which is preliminary data.</text>
</comment>